<dbReference type="EMBL" id="JAGGMV010000001">
    <property type="protein sequence ID" value="MBP2201210.1"/>
    <property type="molecule type" value="Genomic_DNA"/>
</dbReference>
<accession>A0A8J7S494</accession>
<protein>
    <submittedName>
        <fullName evidence="1">Uncharacterized protein</fullName>
    </submittedName>
</protein>
<evidence type="ECO:0000313" key="2">
    <source>
        <dbReference type="Proteomes" id="UP000740329"/>
    </source>
</evidence>
<dbReference type="RefSeq" id="WP_209590664.1">
    <property type="nucleotide sequence ID" value="NZ_JAGGMU010000001.1"/>
</dbReference>
<evidence type="ECO:0000313" key="1">
    <source>
        <dbReference type="EMBL" id="MBP2201210.1"/>
    </source>
</evidence>
<name>A0A8J7S494_METVO</name>
<sequence length="221" mass="24671">MDFKKVAVLALTLVLVASFSLCTSKSNDNNDVQLKSSEYLVHFGNQSQILTLRSDVLDTVSVDLVNTSDKDIKNTYFNNSALAYIDYDPSLPNNEGGVSVMDLKVKLITFNSYYYYDKNYKPHNIASLISNEENDTYIQLMIYGNESNPLNLKLNATELNIVKNSNKTTVFEVRKTNNTATITKVGFNHYLIEGNSLEELDKAESRLLIALVGNVNNSATA</sequence>
<gene>
    <name evidence="1" type="ORF">J3E07_000608</name>
</gene>
<dbReference type="AlphaFoldDB" id="A0A8J7S494"/>
<reference evidence="1" key="1">
    <citation type="submission" date="2021-03" db="EMBL/GenBank/DDBJ databases">
        <title>Genomic Encyclopedia of Type Strains, Phase IV (KMG-V): Genome sequencing to study the core and pangenomes of soil and plant-associated prokaryotes.</title>
        <authorList>
            <person name="Whitman W."/>
        </authorList>
    </citation>
    <scope>NUCLEOTIDE SEQUENCE</scope>
    <source>
        <strain evidence="1">C4</strain>
    </source>
</reference>
<comment type="caution">
    <text evidence="1">The sequence shown here is derived from an EMBL/GenBank/DDBJ whole genome shotgun (WGS) entry which is preliminary data.</text>
</comment>
<organism evidence="1 2">
    <name type="scientific">Methanococcus voltae</name>
    <dbReference type="NCBI Taxonomy" id="2188"/>
    <lineage>
        <taxon>Archaea</taxon>
        <taxon>Methanobacteriati</taxon>
        <taxon>Methanobacteriota</taxon>
        <taxon>Methanomada group</taxon>
        <taxon>Methanococci</taxon>
        <taxon>Methanococcales</taxon>
        <taxon>Methanococcaceae</taxon>
        <taxon>Methanococcus</taxon>
    </lineage>
</organism>
<dbReference type="Proteomes" id="UP000740329">
    <property type="component" value="Unassembled WGS sequence"/>
</dbReference>
<dbReference type="OrthoDB" id="65511at2157"/>
<proteinExistence type="predicted"/>